<protein>
    <submittedName>
        <fullName evidence="5">Uncharacterized protein</fullName>
    </submittedName>
</protein>
<keyword evidence="6" id="KW-1185">Reference proteome</keyword>
<dbReference type="Pfam" id="PF13604">
    <property type="entry name" value="AAA_30"/>
    <property type="match status" value="1"/>
</dbReference>
<dbReference type="NCBIfam" id="TIGR03491">
    <property type="entry name" value="TM0106 family RecB-like putative nuclease"/>
    <property type="match status" value="1"/>
</dbReference>
<dbReference type="SUPFAM" id="SSF53098">
    <property type="entry name" value="Ribonuclease H-like"/>
    <property type="match status" value="1"/>
</dbReference>
<sequence length="1184" mass="128771">MIVVREGEAPTTVLYSASDLTAAATCEFALVRTLDAKLGRIPPLEESVDPMLDRAARLGDLHEERTLERYLDEFGRFDGSRPGGVALIERPDERPTVEILLRGQEATLAALRGGADVVYQATFYDGRFLGYADFIRRITTADAAEHVYEVYDTKLARRAKVTALLQLAAYADQLTRLGIATGPQVHLLLGDGTTSSHDLVDVLPVYLERRSRLESMLDERLADPVPVAWGDPRFAVDGRCDVCAPEVEAHRDLLLVAGMRATQRVRLLEAGIGTIDELARSTGQVSGVSASALEALRDQARMQVDHPDELVARVFEPAGLAALPAPDVGDVFFDFEGDPLYTEGAGEEWGLDYLFGVVEHDGAGGTRFRPFWAHDYAEEREALRAFLDYVTQRRAEHPGMHVYHYADYERAHLQRLTARHGVGESQLDDLLRGDVLVDLYPVVKRSIRVSSRSYGLKKLEPLYMGDRLRESDVTTGGDSILAYVRYAELRDAGMTAEAEAQLREIADYNEYDCESTLGLRDWLLARAAEHAVAPAALPALLAELDDRPSDLTARLRDGVPAKAADRTADQQALALAAAAVDYHRREAKTFWWEHYARLVQPLDDWADTRDVLIVTRATVDQEWVAESPGRAPRRRLVLRGDQAPGSRFDVGDRGRFLLYEPPHPWHDPRATPTDRAASPRNEIVEVRSGDDGATELVVEEWLRSGDEPFDALPVAMTPSAPPATVSIQGAIGEWGERIAAALPALPRDPALDLLRRRATTSSGPADVTTASGTSDDAVAAITSALQDRDGSFVAVQGPPGAGKTYTGARVIARLARELGWRIGVVAQSHAVVEHLLESVVAAGMPAERVGKSAAPESASFSDVPRNGYSSFLRDARERAQGVVLGGTAWDFTNLGRVSRRELDLVVIDEAGQYSLANTIAVSMAARRILLLGDPQQLPQVTQGTHPEPVDRSALGWLGDGHDVLPAELGFFLAETWRLHPALCAPVSALSYESRLRPRLPETSERSLDGVRPGLHLEPVSHLDRSTHSPEEADRVVAIIDDLVGRTWTDLPAGRSGPLRDDDIIVVAAYNAQVELIRAGLDAVGRTGVQVGTVDRFQGREAAVAIVSLAASSAVDVPRGIGFLLMKNRLNVALSRAKWAAYLVHSPALRDHLPYNAADLAALSAFLLLTADEGTTVPGALAASA</sequence>
<evidence type="ECO:0000256" key="3">
    <source>
        <dbReference type="ARBA" id="ARBA00022806"/>
    </source>
</evidence>
<dbReference type="InterPro" id="IPR050534">
    <property type="entry name" value="Coronavir_polyprotein_1ab"/>
</dbReference>
<proteinExistence type="predicted"/>
<dbReference type="CDD" id="cd18808">
    <property type="entry name" value="SF1_C_Upf1"/>
    <property type="match status" value="1"/>
</dbReference>
<dbReference type="InterPro" id="IPR027417">
    <property type="entry name" value="P-loop_NTPase"/>
</dbReference>
<dbReference type="KEGG" id="cphy:B5808_10760"/>
<keyword evidence="2" id="KW-0378">Hydrolase</keyword>
<dbReference type="AlphaFoldDB" id="A0A1X9LR79"/>
<dbReference type="Pfam" id="PF13482">
    <property type="entry name" value="RNase_H_2"/>
    <property type="match status" value="1"/>
</dbReference>
<gene>
    <name evidence="5" type="ORF">B5808_10760</name>
</gene>
<evidence type="ECO:0000256" key="4">
    <source>
        <dbReference type="ARBA" id="ARBA00022840"/>
    </source>
</evidence>
<dbReference type="Pfam" id="PF13087">
    <property type="entry name" value="AAA_12"/>
    <property type="match status" value="1"/>
</dbReference>
<evidence type="ECO:0000313" key="5">
    <source>
        <dbReference type="EMBL" id="ARJ05649.1"/>
    </source>
</evidence>
<dbReference type="InterPro" id="IPR012337">
    <property type="entry name" value="RNaseH-like_sf"/>
</dbReference>
<evidence type="ECO:0000256" key="1">
    <source>
        <dbReference type="ARBA" id="ARBA00022741"/>
    </source>
</evidence>
<dbReference type="InterPro" id="IPR003593">
    <property type="entry name" value="AAA+_ATPase"/>
</dbReference>
<dbReference type="GO" id="GO:0043139">
    <property type="term" value="F:5'-3' DNA helicase activity"/>
    <property type="evidence" value="ECO:0007669"/>
    <property type="project" value="TreeGrafter"/>
</dbReference>
<dbReference type="CDD" id="cd17934">
    <property type="entry name" value="DEXXQc_Upf1-like"/>
    <property type="match status" value="1"/>
</dbReference>
<dbReference type="GO" id="GO:0005524">
    <property type="term" value="F:ATP binding"/>
    <property type="evidence" value="ECO:0007669"/>
    <property type="project" value="UniProtKB-KW"/>
</dbReference>
<dbReference type="RefSeq" id="WP_085019787.1">
    <property type="nucleotide sequence ID" value="NZ_BMHD01000001.1"/>
</dbReference>
<dbReference type="Gene3D" id="3.40.50.300">
    <property type="entry name" value="P-loop containing nucleotide triphosphate hydrolases"/>
    <property type="match status" value="2"/>
</dbReference>
<keyword evidence="3" id="KW-0347">Helicase</keyword>
<name>A0A1X9LR79_9MICO</name>
<evidence type="ECO:0000256" key="2">
    <source>
        <dbReference type="ARBA" id="ARBA00022801"/>
    </source>
</evidence>
<dbReference type="InterPro" id="IPR038720">
    <property type="entry name" value="YprB_RNase_H-like_dom"/>
</dbReference>
<dbReference type="Proteomes" id="UP000192775">
    <property type="component" value="Chromosome"/>
</dbReference>
<keyword evidence="1" id="KW-0547">Nucleotide-binding</keyword>
<dbReference type="PANTHER" id="PTHR43788:SF8">
    <property type="entry name" value="DNA-BINDING PROTEIN SMUBP-2"/>
    <property type="match status" value="1"/>
</dbReference>
<dbReference type="InterPro" id="IPR019993">
    <property type="entry name" value="RecB_nuclease_TM0106_put"/>
</dbReference>
<dbReference type="SMART" id="SM00382">
    <property type="entry name" value="AAA"/>
    <property type="match status" value="1"/>
</dbReference>
<dbReference type="STRING" id="1619308.B5808_10760"/>
<dbReference type="GO" id="GO:0016787">
    <property type="term" value="F:hydrolase activity"/>
    <property type="evidence" value="ECO:0007669"/>
    <property type="project" value="UniProtKB-KW"/>
</dbReference>
<dbReference type="SUPFAM" id="SSF52540">
    <property type="entry name" value="P-loop containing nucleoside triphosphate hydrolases"/>
    <property type="match status" value="1"/>
</dbReference>
<organism evidence="5 6">
    <name type="scientific">Cnuibacter physcomitrellae</name>
    <dbReference type="NCBI Taxonomy" id="1619308"/>
    <lineage>
        <taxon>Bacteria</taxon>
        <taxon>Bacillati</taxon>
        <taxon>Actinomycetota</taxon>
        <taxon>Actinomycetes</taxon>
        <taxon>Micrococcales</taxon>
        <taxon>Microbacteriaceae</taxon>
        <taxon>Cnuibacter</taxon>
    </lineage>
</organism>
<keyword evidence="4" id="KW-0067">ATP-binding</keyword>
<evidence type="ECO:0000313" key="6">
    <source>
        <dbReference type="Proteomes" id="UP000192775"/>
    </source>
</evidence>
<dbReference type="InterPro" id="IPR047187">
    <property type="entry name" value="SF1_C_Upf1"/>
</dbReference>
<dbReference type="InterPro" id="IPR041679">
    <property type="entry name" value="DNA2/NAM7-like_C"/>
</dbReference>
<dbReference type="EMBL" id="CP020715">
    <property type="protein sequence ID" value="ARJ05649.1"/>
    <property type="molecule type" value="Genomic_DNA"/>
</dbReference>
<dbReference type="PANTHER" id="PTHR43788">
    <property type="entry name" value="DNA2/NAM7 HELICASE FAMILY MEMBER"/>
    <property type="match status" value="1"/>
</dbReference>
<reference evidence="5 6" key="1">
    <citation type="submission" date="2017-04" db="EMBL/GenBank/DDBJ databases">
        <authorList>
            <person name="Afonso C.L."/>
            <person name="Miller P.J."/>
            <person name="Scott M.A."/>
            <person name="Spackman E."/>
            <person name="Goraichik I."/>
            <person name="Dimitrov K.M."/>
            <person name="Suarez D.L."/>
            <person name="Swayne D.E."/>
        </authorList>
    </citation>
    <scope>NUCLEOTIDE SEQUENCE [LARGE SCALE GENOMIC DNA]</scope>
    <source>
        <strain evidence="6">XA(T)</strain>
    </source>
</reference>
<accession>A0A1X9LR79</accession>